<keyword evidence="10" id="KW-1185">Reference proteome</keyword>
<dbReference type="SMART" id="SM00326">
    <property type="entry name" value="SH3"/>
    <property type="match status" value="1"/>
</dbReference>
<dbReference type="InterPro" id="IPR001660">
    <property type="entry name" value="SAM"/>
</dbReference>
<feature type="compositionally biased region" description="Basic and acidic residues" evidence="4">
    <location>
        <begin position="684"/>
        <end position="698"/>
    </location>
</feature>
<feature type="compositionally biased region" description="Polar residues" evidence="4">
    <location>
        <begin position="837"/>
        <end position="849"/>
    </location>
</feature>
<dbReference type="Gene3D" id="2.30.29.30">
    <property type="entry name" value="Pleckstrin-homology domain (PH domain)/Phosphotyrosine-binding domain (PTB)"/>
    <property type="match status" value="1"/>
</dbReference>
<dbReference type="InterPro" id="IPR001715">
    <property type="entry name" value="CH_dom"/>
</dbReference>
<feature type="compositionally biased region" description="Low complexity" evidence="4">
    <location>
        <begin position="565"/>
        <end position="579"/>
    </location>
</feature>
<feature type="compositionally biased region" description="Low complexity" evidence="4">
    <location>
        <begin position="122"/>
        <end position="141"/>
    </location>
</feature>
<keyword evidence="2" id="KW-0344">Guanine-nucleotide releasing factor</keyword>
<feature type="compositionally biased region" description="Basic and acidic residues" evidence="4">
    <location>
        <begin position="234"/>
        <end position="265"/>
    </location>
</feature>
<dbReference type="CDD" id="cd13316">
    <property type="entry name" value="PH_Boi"/>
    <property type="match status" value="1"/>
</dbReference>
<dbReference type="Gene3D" id="2.30.30.40">
    <property type="entry name" value="SH3 Domains"/>
    <property type="match status" value="1"/>
</dbReference>
<dbReference type="AlphaFoldDB" id="A0AAD4BQA4"/>
<feature type="compositionally biased region" description="Low complexity" evidence="4">
    <location>
        <begin position="390"/>
        <end position="400"/>
    </location>
</feature>
<feature type="region of interest" description="Disordered" evidence="4">
    <location>
        <begin position="415"/>
        <end position="476"/>
    </location>
</feature>
<feature type="compositionally biased region" description="Basic and acidic residues" evidence="4">
    <location>
        <begin position="315"/>
        <end position="330"/>
    </location>
</feature>
<feature type="compositionally biased region" description="Basic and acidic residues" evidence="4">
    <location>
        <begin position="855"/>
        <end position="878"/>
    </location>
</feature>
<feature type="domain" description="PH" evidence="6">
    <location>
        <begin position="910"/>
        <end position="1008"/>
    </location>
</feature>
<dbReference type="Pfam" id="PF00169">
    <property type="entry name" value="PH"/>
    <property type="match status" value="1"/>
</dbReference>
<evidence type="ECO:0000259" key="8">
    <source>
        <dbReference type="PROSITE" id="PS50105"/>
    </source>
</evidence>
<dbReference type="Proteomes" id="UP001194468">
    <property type="component" value="Unassembled WGS sequence"/>
</dbReference>
<dbReference type="SUPFAM" id="SSF47769">
    <property type="entry name" value="SAM/Pointed domain"/>
    <property type="match status" value="1"/>
</dbReference>
<evidence type="ECO:0000256" key="2">
    <source>
        <dbReference type="ARBA" id="ARBA00022658"/>
    </source>
</evidence>
<reference evidence="9" key="1">
    <citation type="submission" date="2019-10" db="EMBL/GenBank/DDBJ databases">
        <authorList>
            <consortium name="DOE Joint Genome Institute"/>
            <person name="Kuo A."/>
            <person name="Miyauchi S."/>
            <person name="Kiss E."/>
            <person name="Drula E."/>
            <person name="Kohler A."/>
            <person name="Sanchez-Garcia M."/>
            <person name="Andreopoulos B."/>
            <person name="Barry K.W."/>
            <person name="Bonito G."/>
            <person name="Buee M."/>
            <person name="Carver A."/>
            <person name="Chen C."/>
            <person name="Cichocki N."/>
            <person name="Clum A."/>
            <person name="Culley D."/>
            <person name="Crous P.W."/>
            <person name="Fauchery L."/>
            <person name="Girlanda M."/>
            <person name="Hayes R."/>
            <person name="Keri Z."/>
            <person name="LaButti K."/>
            <person name="Lipzen A."/>
            <person name="Lombard V."/>
            <person name="Magnuson J."/>
            <person name="Maillard F."/>
            <person name="Morin E."/>
            <person name="Murat C."/>
            <person name="Nolan M."/>
            <person name="Ohm R."/>
            <person name="Pangilinan J."/>
            <person name="Pereira M."/>
            <person name="Perotto S."/>
            <person name="Peter M."/>
            <person name="Riley R."/>
            <person name="Sitrit Y."/>
            <person name="Stielow B."/>
            <person name="Szollosi G."/>
            <person name="Zifcakova L."/>
            <person name="Stursova M."/>
            <person name="Spatafora J.W."/>
            <person name="Tedersoo L."/>
            <person name="Vaario L.-M."/>
            <person name="Yamada A."/>
            <person name="Yan M."/>
            <person name="Wang P."/>
            <person name="Xu J."/>
            <person name="Bruns T."/>
            <person name="Baldrian P."/>
            <person name="Vilgalys R."/>
            <person name="Henrissat B."/>
            <person name="Grigoriev I.V."/>
            <person name="Hibbett D."/>
            <person name="Nagy L.G."/>
            <person name="Martin F.M."/>
        </authorList>
    </citation>
    <scope>NUCLEOTIDE SEQUENCE</scope>
    <source>
        <strain evidence="9">BED1</strain>
    </source>
</reference>
<evidence type="ECO:0000259" key="5">
    <source>
        <dbReference type="PROSITE" id="PS50002"/>
    </source>
</evidence>
<dbReference type="SUPFAM" id="SSF50044">
    <property type="entry name" value="SH3-domain"/>
    <property type="match status" value="1"/>
</dbReference>
<feature type="compositionally biased region" description="Polar residues" evidence="4">
    <location>
        <begin position="441"/>
        <end position="464"/>
    </location>
</feature>
<dbReference type="SUPFAM" id="SSF47576">
    <property type="entry name" value="Calponin-homology domain, CH-domain"/>
    <property type="match status" value="1"/>
</dbReference>
<feature type="compositionally biased region" description="Polar residues" evidence="4">
    <location>
        <begin position="719"/>
        <end position="728"/>
    </location>
</feature>
<reference evidence="9" key="2">
    <citation type="journal article" date="2020" name="Nat. Commun.">
        <title>Large-scale genome sequencing of mycorrhizal fungi provides insights into the early evolution of symbiotic traits.</title>
        <authorList>
            <person name="Miyauchi S."/>
            <person name="Kiss E."/>
            <person name="Kuo A."/>
            <person name="Drula E."/>
            <person name="Kohler A."/>
            <person name="Sanchez-Garcia M."/>
            <person name="Morin E."/>
            <person name="Andreopoulos B."/>
            <person name="Barry K.W."/>
            <person name="Bonito G."/>
            <person name="Buee M."/>
            <person name="Carver A."/>
            <person name="Chen C."/>
            <person name="Cichocki N."/>
            <person name="Clum A."/>
            <person name="Culley D."/>
            <person name="Crous P.W."/>
            <person name="Fauchery L."/>
            <person name="Girlanda M."/>
            <person name="Hayes R.D."/>
            <person name="Keri Z."/>
            <person name="LaButti K."/>
            <person name="Lipzen A."/>
            <person name="Lombard V."/>
            <person name="Magnuson J."/>
            <person name="Maillard F."/>
            <person name="Murat C."/>
            <person name="Nolan M."/>
            <person name="Ohm R.A."/>
            <person name="Pangilinan J."/>
            <person name="Pereira M.F."/>
            <person name="Perotto S."/>
            <person name="Peter M."/>
            <person name="Pfister S."/>
            <person name="Riley R."/>
            <person name="Sitrit Y."/>
            <person name="Stielow J.B."/>
            <person name="Szollosi G."/>
            <person name="Zifcakova L."/>
            <person name="Stursova M."/>
            <person name="Spatafora J.W."/>
            <person name="Tedersoo L."/>
            <person name="Vaario L.M."/>
            <person name="Yamada A."/>
            <person name="Yan M."/>
            <person name="Wang P."/>
            <person name="Xu J."/>
            <person name="Bruns T."/>
            <person name="Baldrian P."/>
            <person name="Vilgalys R."/>
            <person name="Dunand C."/>
            <person name="Henrissat B."/>
            <person name="Grigoriev I.V."/>
            <person name="Hibbett D."/>
            <person name="Nagy L.G."/>
            <person name="Martin F.M."/>
        </authorList>
    </citation>
    <scope>NUCLEOTIDE SEQUENCE</scope>
    <source>
        <strain evidence="9">BED1</strain>
    </source>
</reference>
<feature type="domain" description="Calponin-homology (CH)" evidence="7">
    <location>
        <begin position="1134"/>
        <end position="1242"/>
    </location>
</feature>
<proteinExistence type="predicted"/>
<feature type="region of interest" description="Disordered" evidence="4">
    <location>
        <begin position="305"/>
        <end position="400"/>
    </location>
</feature>
<evidence type="ECO:0000259" key="6">
    <source>
        <dbReference type="PROSITE" id="PS50003"/>
    </source>
</evidence>
<dbReference type="GO" id="GO:0005085">
    <property type="term" value="F:guanyl-nucleotide exchange factor activity"/>
    <property type="evidence" value="ECO:0007669"/>
    <property type="project" value="UniProtKB-KW"/>
</dbReference>
<dbReference type="PROSITE" id="PS50021">
    <property type="entry name" value="CH"/>
    <property type="match status" value="1"/>
</dbReference>
<dbReference type="EMBL" id="WHUW01000019">
    <property type="protein sequence ID" value="KAF8437161.1"/>
    <property type="molecule type" value="Genomic_DNA"/>
</dbReference>
<dbReference type="InterPro" id="IPR001452">
    <property type="entry name" value="SH3_domain"/>
</dbReference>
<accession>A0AAD4BQA4</accession>
<keyword evidence="1 3" id="KW-0728">SH3 domain</keyword>
<dbReference type="SMART" id="SM00233">
    <property type="entry name" value="PH"/>
    <property type="match status" value="1"/>
</dbReference>
<evidence type="ECO:0000256" key="1">
    <source>
        <dbReference type="ARBA" id="ARBA00022443"/>
    </source>
</evidence>
<feature type="domain" description="SAM" evidence="8">
    <location>
        <begin position="485"/>
        <end position="550"/>
    </location>
</feature>
<dbReference type="CDD" id="cd00174">
    <property type="entry name" value="SH3"/>
    <property type="match status" value="1"/>
</dbReference>
<feature type="compositionally biased region" description="Basic and acidic residues" evidence="4">
    <location>
        <begin position="215"/>
        <end position="224"/>
    </location>
</feature>
<gene>
    <name evidence="9" type="ORF">L210DRAFT_3613192</name>
</gene>
<feature type="compositionally biased region" description="Basic and acidic residues" evidence="4">
    <location>
        <begin position="1078"/>
        <end position="1090"/>
    </location>
</feature>
<dbReference type="InterPro" id="IPR013761">
    <property type="entry name" value="SAM/pointed_sf"/>
</dbReference>
<sequence>MPEYVFALHNFVPEHEDEIAFEAGQAIEVIEKDDQYNDGWWQVSTLVSFPKHTPHVRTSGRVACSVSISTPRRPQAACCVQTPLPRCHSTMSPFILCLPVFRFKGRNLAGKIGLFPSSYATSAPPSGIVSTSSSTSSTDPITTPPDPLSPLAEDHDSTPLRDGDTASGIGIAIGEPDRADTEVMKATMTDVQKAIEQLGRNDRDGAQSFSFSSTRDGDTDRDTDGTETDGEIGEGWHRSARDKLAEQARKVVEAQAAEEAREAQERRHRTRAPPIDVEMSDESEAEEDDAAFQHLQHMHFTRDHPHIPEEEEEEEARRNLVARDQRRKNSNDTSSAILPRDEPSSPEEEVAERTARANQTSFVRPSSPPRFTRSPIPNDRRSPKFRNTTSSPDAISIAAPVPIAPMGVPMTLMTTSPEPGARGTPTPSITHDIPAALPSPTLASSGTRQHSRKPSLQNSISSIGKGSATWAPETETLKKSAPSEWTVDDVVDWLKSKGFGSDVYDKFIEQEITGDVLLELDINLLKAEIGIVAFGKRMRIANAIAEIRFPPSIVLTDHQPQHVQSFSQSFSHAHSPSGSTQHSLNSPMFASMGSTLNGPPSSTLAGPGSLDSPKADAFTSPLISRRMSSLSSAGASVNGGGSGSAEGASVAAGTEKAGVTGLGLPELPETQLSSSPSEGAVAAQDEKPGEPADEDRGAQSDGETAPPSSKSRRRLFGLSSDSHGSSGKETPGEYRRSVSPMAVSATPRLSRRESQEDDNVAPRHARFKRTTDVVKGGTERLSLFGGTFTTSLGRSRKPAPRVTSTLLEDSSPTEKSAPMSLSRLYSSRKTYGRVASDASTIGSPKNGSRISGEGKSFDKTREGTPKLKPTELKEDVPSRKQTGTPQDGRAGSRGPNALKPGKSIVEQIGQPDHQGWMRKKGDHYNSWKLRFFIIKGPHLYILRSNSKAETKIKGYVNIVGYKVVADENIDPGRYGFRIVHETDKTHFFSSDEQTVVREWMKAIMKATIGRDYSKPVVSSVNIPTIPLTVAQAMNPAPRPPSPTARAATQKALRRENPNQLSTRDARILMGLPSSDSGTRIDDNHSDRPRVESFFANRPAEASESGSVTTAKNVPPRPSRETRRVNTSMQSSLDLGIDPDLVEWANSHLPRSLQVTDLANPLFGGLALLRLAEDMMGKSATPPIPDSAFPSGPNDDKLDGLFRLFDFLLDNDVKMGSVSINDVRQGKRDKVMQLLKALKSWQDRRKEIVKSLGQGGHPIILPVSGNSWR</sequence>
<dbReference type="SUPFAM" id="SSF50729">
    <property type="entry name" value="PH domain-like"/>
    <property type="match status" value="1"/>
</dbReference>
<feature type="compositionally biased region" description="Polar residues" evidence="4">
    <location>
        <begin position="802"/>
        <end position="814"/>
    </location>
</feature>
<protein>
    <submittedName>
        <fullName evidence="9">Uncharacterized protein</fullName>
    </submittedName>
</protein>
<dbReference type="Gene3D" id="1.10.418.10">
    <property type="entry name" value="Calponin-like domain"/>
    <property type="match status" value="1"/>
</dbReference>
<dbReference type="PROSITE" id="PS50105">
    <property type="entry name" value="SAM_DOMAIN"/>
    <property type="match status" value="1"/>
</dbReference>
<dbReference type="PROSITE" id="PS50003">
    <property type="entry name" value="PH_DOMAIN"/>
    <property type="match status" value="1"/>
</dbReference>
<feature type="region of interest" description="Disordered" evidence="4">
    <location>
        <begin position="197"/>
        <end position="291"/>
    </location>
</feature>
<dbReference type="InterPro" id="IPR011993">
    <property type="entry name" value="PH-like_dom_sf"/>
</dbReference>
<organism evidence="9 10">
    <name type="scientific">Boletus edulis BED1</name>
    <dbReference type="NCBI Taxonomy" id="1328754"/>
    <lineage>
        <taxon>Eukaryota</taxon>
        <taxon>Fungi</taxon>
        <taxon>Dikarya</taxon>
        <taxon>Basidiomycota</taxon>
        <taxon>Agaricomycotina</taxon>
        <taxon>Agaricomycetes</taxon>
        <taxon>Agaricomycetidae</taxon>
        <taxon>Boletales</taxon>
        <taxon>Boletineae</taxon>
        <taxon>Boletaceae</taxon>
        <taxon>Boletoideae</taxon>
        <taxon>Boletus</taxon>
    </lineage>
</organism>
<feature type="compositionally biased region" description="Basic and acidic residues" evidence="4">
    <location>
        <begin position="152"/>
        <end position="164"/>
    </location>
</feature>
<evidence type="ECO:0000259" key="7">
    <source>
        <dbReference type="PROSITE" id="PS50021"/>
    </source>
</evidence>
<dbReference type="PROSITE" id="PS50002">
    <property type="entry name" value="SH3"/>
    <property type="match status" value="1"/>
</dbReference>
<dbReference type="InterPro" id="IPR001849">
    <property type="entry name" value="PH_domain"/>
</dbReference>
<feature type="region of interest" description="Disordered" evidence="4">
    <location>
        <begin position="1032"/>
        <end position="1129"/>
    </location>
</feature>
<dbReference type="InterPro" id="IPR036028">
    <property type="entry name" value="SH3-like_dom_sf"/>
</dbReference>
<feature type="domain" description="SH3" evidence="5">
    <location>
        <begin position="1"/>
        <end position="66"/>
    </location>
</feature>
<dbReference type="InterPro" id="IPR036872">
    <property type="entry name" value="CH_dom_sf"/>
</dbReference>
<name>A0AAD4BQA4_BOLED</name>
<feature type="region of interest" description="Disordered" evidence="4">
    <location>
        <begin position="565"/>
        <end position="617"/>
    </location>
</feature>
<evidence type="ECO:0000256" key="3">
    <source>
        <dbReference type="PROSITE-ProRule" id="PRU00192"/>
    </source>
</evidence>
<feature type="compositionally biased region" description="Acidic residues" evidence="4">
    <location>
        <begin position="278"/>
        <end position="290"/>
    </location>
</feature>
<feature type="compositionally biased region" description="Low complexity" evidence="4">
    <location>
        <begin position="360"/>
        <end position="375"/>
    </location>
</feature>
<feature type="region of interest" description="Disordered" evidence="4">
    <location>
        <begin position="122"/>
        <end position="170"/>
    </location>
</feature>
<dbReference type="SMART" id="SM00454">
    <property type="entry name" value="SAM"/>
    <property type="match status" value="1"/>
</dbReference>
<evidence type="ECO:0000313" key="9">
    <source>
        <dbReference type="EMBL" id="KAF8437161.1"/>
    </source>
</evidence>
<comment type="caution">
    <text evidence="9">The sequence shown here is derived from an EMBL/GenBank/DDBJ whole genome shotgun (WGS) entry which is preliminary data.</text>
</comment>
<dbReference type="CDD" id="cd09535">
    <property type="entry name" value="SAM_BOI-like_fungal"/>
    <property type="match status" value="1"/>
</dbReference>
<dbReference type="Pfam" id="PF07647">
    <property type="entry name" value="SAM_2"/>
    <property type="match status" value="1"/>
</dbReference>
<dbReference type="Gene3D" id="1.10.150.50">
    <property type="entry name" value="Transcription Factor, Ets-1"/>
    <property type="match status" value="1"/>
</dbReference>
<feature type="region of interest" description="Disordered" evidence="4">
    <location>
        <begin position="632"/>
        <end position="901"/>
    </location>
</feature>
<evidence type="ECO:0000256" key="4">
    <source>
        <dbReference type="SAM" id="MobiDB-lite"/>
    </source>
</evidence>
<dbReference type="Pfam" id="PF00018">
    <property type="entry name" value="SH3_1"/>
    <property type="match status" value="1"/>
</dbReference>
<evidence type="ECO:0000313" key="10">
    <source>
        <dbReference type="Proteomes" id="UP001194468"/>
    </source>
</evidence>
<feature type="compositionally biased region" description="Polar residues" evidence="4">
    <location>
        <begin position="580"/>
        <end position="604"/>
    </location>
</feature>